<dbReference type="Proteomes" id="UP001163828">
    <property type="component" value="Unassembled WGS sequence"/>
</dbReference>
<keyword evidence="1" id="KW-0175">Coiled coil</keyword>
<feature type="compositionally biased region" description="Polar residues" evidence="2">
    <location>
        <begin position="1124"/>
        <end position="1134"/>
    </location>
</feature>
<accession>A0ABQ8Q7J8</accession>
<protein>
    <recommendedName>
        <fullName evidence="5">Chromo domain-containing protein</fullName>
    </recommendedName>
</protein>
<feature type="coiled-coil region" evidence="1">
    <location>
        <begin position="1204"/>
        <end position="1252"/>
    </location>
</feature>
<feature type="compositionally biased region" description="Polar residues" evidence="2">
    <location>
        <begin position="259"/>
        <end position="275"/>
    </location>
</feature>
<dbReference type="EMBL" id="MU790704">
    <property type="protein sequence ID" value="KAJ3994423.1"/>
    <property type="molecule type" value="Genomic_DNA"/>
</dbReference>
<feature type="region of interest" description="Disordered" evidence="2">
    <location>
        <begin position="1000"/>
        <end position="1137"/>
    </location>
</feature>
<feature type="compositionally biased region" description="Basic and acidic residues" evidence="2">
    <location>
        <begin position="1057"/>
        <end position="1071"/>
    </location>
</feature>
<feature type="region of interest" description="Disordered" evidence="2">
    <location>
        <begin position="636"/>
        <end position="732"/>
    </location>
</feature>
<evidence type="ECO:0000256" key="1">
    <source>
        <dbReference type="SAM" id="Coils"/>
    </source>
</evidence>
<gene>
    <name evidence="3" type="ORF">F5050DRAFT_1774765</name>
</gene>
<feature type="compositionally biased region" description="Basic residues" evidence="2">
    <location>
        <begin position="332"/>
        <end position="354"/>
    </location>
</feature>
<feature type="region of interest" description="Disordered" evidence="2">
    <location>
        <begin position="807"/>
        <end position="872"/>
    </location>
</feature>
<comment type="caution">
    <text evidence="3">The sequence shown here is derived from an EMBL/GenBank/DDBJ whole genome shotgun (WGS) entry which is preliminary data.</text>
</comment>
<evidence type="ECO:0000313" key="3">
    <source>
        <dbReference type="EMBL" id="KAJ3994423.1"/>
    </source>
</evidence>
<feature type="compositionally biased region" description="Polar residues" evidence="2">
    <location>
        <begin position="418"/>
        <end position="436"/>
    </location>
</feature>
<feature type="compositionally biased region" description="Basic and acidic residues" evidence="2">
    <location>
        <begin position="856"/>
        <end position="872"/>
    </location>
</feature>
<feature type="compositionally biased region" description="Low complexity" evidence="2">
    <location>
        <begin position="836"/>
        <end position="846"/>
    </location>
</feature>
<feature type="coiled-coil region" evidence="1">
    <location>
        <begin position="1344"/>
        <end position="1428"/>
    </location>
</feature>
<evidence type="ECO:0000313" key="4">
    <source>
        <dbReference type="Proteomes" id="UP001163828"/>
    </source>
</evidence>
<proteinExistence type="predicted"/>
<feature type="region of interest" description="Disordered" evidence="2">
    <location>
        <begin position="40"/>
        <end position="392"/>
    </location>
</feature>
<feature type="region of interest" description="Disordered" evidence="2">
    <location>
        <begin position="745"/>
        <end position="778"/>
    </location>
</feature>
<feature type="compositionally biased region" description="Low complexity" evidence="2">
    <location>
        <begin position="666"/>
        <end position="681"/>
    </location>
</feature>
<evidence type="ECO:0008006" key="5">
    <source>
        <dbReference type="Google" id="ProtNLM"/>
    </source>
</evidence>
<name>A0ABQ8Q7J8_9AGAR</name>
<keyword evidence="4" id="KW-1185">Reference proteome</keyword>
<reference evidence="3" key="1">
    <citation type="submission" date="2022-08" db="EMBL/GenBank/DDBJ databases">
        <authorList>
            <consortium name="DOE Joint Genome Institute"/>
            <person name="Min B."/>
            <person name="Riley R."/>
            <person name="Sierra-Patev S."/>
            <person name="Naranjo-Ortiz M."/>
            <person name="Looney B."/>
            <person name="Konkel Z."/>
            <person name="Slot J.C."/>
            <person name="Sakamoto Y."/>
            <person name="Steenwyk J.L."/>
            <person name="Rokas A."/>
            <person name="Carro J."/>
            <person name="Camarero S."/>
            <person name="Ferreira P."/>
            <person name="Molpeceres G."/>
            <person name="Ruiz-Duenas F.J."/>
            <person name="Serrano A."/>
            <person name="Henrissat B."/>
            <person name="Drula E."/>
            <person name="Hughes K.W."/>
            <person name="Mata J.L."/>
            <person name="Ishikawa N.K."/>
            <person name="Vargas-Isla R."/>
            <person name="Ushijima S."/>
            <person name="Smith C.A."/>
            <person name="Ahrendt S."/>
            <person name="Andreopoulos W."/>
            <person name="He G."/>
            <person name="Labutti K."/>
            <person name="Lipzen A."/>
            <person name="Ng V."/>
            <person name="Sandor L."/>
            <person name="Barry K."/>
            <person name="Martinez A.T."/>
            <person name="Xiao Y."/>
            <person name="Gibbons J.G."/>
            <person name="Terashima K."/>
            <person name="Hibbett D.S."/>
            <person name="Grigoriev I.V."/>
        </authorList>
    </citation>
    <scope>NUCLEOTIDE SEQUENCE</scope>
    <source>
        <strain evidence="3">TFB10827</strain>
    </source>
</reference>
<sequence>MQSQNISEAETQFIDLPDDDVNLWDALEIVGESATQFKIKWDGTNPATGKPWPDSWVQKHDATPDLVQGWRVNHPRKISTASTSSGRRAKTSSTRTRKGKSRGGSETTASRRSTKSKSPVKYVSRPLSNRGLKREYDEYDEPPGAGPSNLQSQFQTRKRKHSPEVTIDDQSVSMAPPRPKKQRPTKTVAESISDEVNGDKYARNLRRKGAKEVPGVISDSEVERTENMFPYRRERKGTGKAIFLEPESEDEMTRKSPPKSRSNLDLNRYPSSNSGYVLIDSAKKKKLDFTDTEDEDVQKQAETKHPTLNPGPSTSRAQASRTTTNDDIVHLVRPKPFAKKTTTRTPKPKPKPRTAARDNPTSSDETDELDDESSSRKYPHPQKTLPIAPTLVDRSISRSIARVANQSSFVLNPDSPLAQRTQTKQNNAQSHSTSEFGKSGILLKNQPLDTDNVPAFVPSGSKTKTTRLPPPASKSDALHNSSIPAELNDIQPQPASPSPHTTHTHVSRSSEPANPSGALRPNQRASESVPLLKTTLQSSPEPLRSPVIRESVISPGTIVQLQEFDEFLASLPPDSPTPPTLPRVALQVEENVNNEPVDIPMNVVNVESPFEPQYPDPDLDPVPIPTTRPEVLRHVTHTRAGEQKINRPVDYSGNSSIVPETELGNSQSHPHFQPFSQSQSQASYLPSRPPTRPSSPVRSPIKSGMKGKSRSNRDLTMTPAHSRTTTPLDVDDMNVELSMTVAGPSSPLVPPAYPAYSPSPSAQRSPSLGPRSKERKHTKALIYGRRASVGDDALRTLSGVMKVYSDNPVSTGHVKVGGDNNDGPMRTIRYGRRRGSSSLSSESSGEVIRKTRKRERPGNEGKKRREGEGVELKTKPKLNQKPLGPIPVVSPSKFYPHLPSAQDNEPEVPTALDDSIETWPSPQKKSVVEVTASVKGRNSKGKQQTYEVIADPCEGGDENVETREHDGESLITNSQAGVALIQKGISLSQTSDVLAKQVRLRGSEMAEARRRQQRLEMGLDPPKRRSLDEIIGNIHPSNSKGKEKEDSGTEGGSSGQFKEREHQDKEVDESGNHGPNTNPDLVDVDPNAANGASSVDASMDGERGLNESTFEPRYSEAPPDSDPKSSSRQVQPQDQAERDAMLQELASLQERLAAAAVVNNSLISEVEALRFVQARVDELTGENGTLQKNLEDAVFAQTSRNAAFVELNSKFKQLEQQNEALKLQNQDFEQQNQTLNKQNQILEQQDVALSQELSTALAATSSAEKDRDFFRDQYNTASGYASEVRLENIVLLQRAEIAETQASEGVGLIKATYEERLRVSEEQSRTFSRIADFMMKKDQATDGIRQQAAEAPELKAKCRELEEEINQMRKEMRSLEGEVEVEQLRVEALEREKEEREKEREAEWENEMRTVQEELRESKLQVASLAGELSEVRTSKNPNGVSEVGTSHPNKLVYRCEWTEPSPCLFFCETRKVCCFLFILRIKSPMGILQELEDHMIYGGHIEFP</sequence>
<feature type="region of interest" description="Disordered" evidence="2">
    <location>
        <begin position="411"/>
        <end position="543"/>
    </location>
</feature>
<feature type="compositionally biased region" description="Basic and acidic residues" evidence="2">
    <location>
        <begin position="1001"/>
        <end position="1014"/>
    </location>
</feature>
<feature type="compositionally biased region" description="Basic residues" evidence="2">
    <location>
        <begin position="87"/>
        <end position="101"/>
    </location>
</feature>
<feature type="compositionally biased region" description="Polar residues" evidence="2">
    <location>
        <begin position="490"/>
        <end position="501"/>
    </location>
</feature>
<evidence type="ECO:0000256" key="2">
    <source>
        <dbReference type="SAM" id="MobiDB-lite"/>
    </source>
</evidence>
<feature type="compositionally biased region" description="Low complexity" evidence="2">
    <location>
        <begin position="754"/>
        <end position="767"/>
    </location>
</feature>
<organism evidence="3 4">
    <name type="scientific">Lentinula boryana</name>
    <dbReference type="NCBI Taxonomy" id="40481"/>
    <lineage>
        <taxon>Eukaryota</taxon>
        <taxon>Fungi</taxon>
        <taxon>Dikarya</taxon>
        <taxon>Basidiomycota</taxon>
        <taxon>Agaricomycotina</taxon>
        <taxon>Agaricomycetes</taxon>
        <taxon>Agaricomycetidae</taxon>
        <taxon>Agaricales</taxon>
        <taxon>Marasmiineae</taxon>
        <taxon>Omphalotaceae</taxon>
        <taxon>Lentinula</taxon>
    </lineage>
</organism>
<feature type="compositionally biased region" description="Low complexity" evidence="2">
    <location>
        <begin position="313"/>
        <end position="323"/>
    </location>
</feature>